<dbReference type="Gene3D" id="3.90.1100.10">
    <property type="match status" value="2"/>
</dbReference>
<evidence type="ECO:0000259" key="8">
    <source>
        <dbReference type="Pfam" id="PF04561"/>
    </source>
</evidence>
<dbReference type="EMBL" id="CP040089">
    <property type="protein sequence ID" value="QGA80773.1"/>
    <property type="molecule type" value="Genomic_DNA"/>
</dbReference>
<reference evidence="12" key="1">
    <citation type="submission" date="2019-05" db="EMBL/GenBank/DDBJ databases">
        <title>Candidatus Nanohalobium constans, a novel model system to study the DPANN nano-sized archaea: genomic and physiological characterization of a nanoarchaeon co-cultured with its chitinotrophic host.</title>
        <authorList>
            <person name="La Cono V."/>
            <person name="Arcadi E."/>
            <person name="Crisafi F."/>
            <person name="Denaro R."/>
            <person name="La Spada G."/>
            <person name="Messina E."/>
            <person name="Smedile F."/>
            <person name="Toshchakov S.V."/>
            <person name="Shevchenko M.A."/>
            <person name="Golyshin P.N."/>
            <person name="Golyshina O.V."/>
            <person name="Ferrer M."/>
            <person name="Rohde M."/>
            <person name="Mushegian A."/>
            <person name="Sorokin D.Y."/>
            <person name="Giuliano L."/>
            <person name="Yakimov M.M."/>
        </authorList>
    </citation>
    <scope>NUCLEOTIDE SEQUENCE [LARGE SCALE GENOMIC DNA]</scope>
    <source>
        <strain evidence="12">LC1Nh</strain>
    </source>
</reference>
<dbReference type="GO" id="GO:0032549">
    <property type="term" value="F:ribonucleoside binding"/>
    <property type="evidence" value="ECO:0007669"/>
    <property type="project" value="InterPro"/>
</dbReference>
<dbReference type="InterPro" id="IPR015712">
    <property type="entry name" value="DNA-dir_RNA_pol_su2"/>
</dbReference>
<dbReference type="GO" id="GO:0006351">
    <property type="term" value="P:DNA-templated transcription"/>
    <property type="evidence" value="ECO:0007669"/>
    <property type="project" value="InterPro"/>
</dbReference>
<dbReference type="GO" id="GO:0000428">
    <property type="term" value="C:DNA-directed RNA polymerase complex"/>
    <property type="evidence" value="ECO:0007669"/>
    <property type="project" value="UniProtKB-KW"/>
</dbReference>
<dbReference type="InterPro" id="IPR007642">
    <property type="entry name" value="RNA_pol_Rpb2_2"/>
</dbReference>
<dbReference type="GeneID" id="42365279"/>
<evidence type="ECO:0000259" key="9">
    <source>
        <dbReference type="Pfam" id="PF04563"/>
    </source>
</evidence>
<protein>
    <recommendedName>
        <fullName evidence="1">DNA-directed RNA polymerase</fullName>
        <ecNumber evidence="1">2.7.7.6</ecNumber>
    </recommendedName>
</protein>
<evidence type="ECO:0000256" key="6">
    <source>
        <dbReference type="RuleBase" id="RU000434"/>
    </source>
</evidence>
<feature type="domain" description="RNA polymerase Rpb2" evidence="10">
    <location>
        <begin position="397"/>
        <end position="461"/>
    </location>
</feature>
<dbReference type="GO" id="GO:0003899">
    <property type="term" value="F:DNA-directed RNA polymerase activity"/>
    <property type="evidence" value="ECO:0007669"/>
    <property type="project" value="UniProtKB-EC"/>
</dbReference>
<feature type="domain" description="RNA polymerase Rpb2" evidence="8">
    <location>
        <begin position="159"/>
        <end position="325"/>
    </location>
</feature>
<feature type="compositionally biased region" description="Basic and acidic residues" evidence="7">
    <location>
        <begin position="467"/>
        <end position="479"/>
    </location>
</feature>
<dbReference type="Pfam" id="PF04561">
    <property type="entry name" value="RNA_pol_Rpb2_2"/>
    <property type="match status" value="1"/>
</dbReference>
<dbReference type="KEGG" id="ncon:LC1Nh_0890"/>
<dbReference type="InterPro" id="IPR037034">
    <property type="entry name" value="RNA_pol_Rpb2_2_sf"/>
</dbReference>
<accession>A0A5Q0UGJ8</accession>
<dbReference type="Gene3D" id="3.90.1110.10">
    <property type="entry name" value="RNA polymerase Rpb2, domain 2"/>
    <property type="match status" value="1"/>
</dbReference>
<keyword evidence="2 11" id="KW-0240">DNA-directed RNA polymerase</keyword>
<keyword evidence="3 11" id="KW-0808">Transferase</keyword>
<dbReference type="InterPro" id="IPR007644">
    <property type="entry name" value="RNA_pol_bsu_protrusion"/>
</dbReference>
<dbReference type="AlphaFoldDB" id="A0A5Q0UGJ8"/>
<keyword evidence="5" id="KW-0804">Transcription</keyword>
<organism evidence="11 12">
    <name type="scientific">Candidatus Nanohalobium constans</name>
    <dbReference type="NCBI Taxonomy" id="2565781"/>
    <lineage>
        <taxon>Archaea</taxon>
        <taxon>Candidatus Nanohalarchaeota</taxon>
        <taxon>Candidatus Nanohalobia</taxon>
        <taxon>Candidatus Nanohalobiales</taxon>
        <taxon>Candidatus Nanohalobiaceae</taxon>
        <taxon>Candidatus Nanohalobium</taxon>
    </lineage>
</organism>
<dbReference type="SUPFAM" id="SSF64484">
    <property type="entry name" value="beta and beta-prime subunits of DNA dependent RNA-polymerase"/>
    <property type="match status" value="1"/>
</dbReference>
<evidence type="ECO:0000256" key="3">
    <source>
        <dbReference type="ARBA" id="ARBA00022679"/>
    </source>
</evidence>
<feature type="region of interest" description="Disordered" evidence="7">
    <location>
        <begin position="466"/>
        <end position="485"/>
    </location>
</feature>
<dbReference type="EC" id="2.7.7.6" evidence="1"/>
<dbReference type="NCBIfam" id="NF007175">
    <property type="entry name" value="PRK09606.1"/>
    <property type="match status" value="1"/>
</dbReference>
<dbReference type="PANTHER" id="PTHR20856">
    <property type="entry name" value="DNA-DIRECTED RNA POLYMERASE I SUBUNIT 2"/>
    <property type="match status" value="1"/>
</dbReference>
<dbReference type="Pfam" id="PF04563">
    <property type="entry name" value="RNA_pol_Rpb2_1"/>
    <property type="match status" value="1"/>
</dbReference>
<comment type="similarity">
    <text evidence="6">Belongs to the RNA polymerase beta chain family.</text>
</comment>
<keyword evidence="4 11" id="KW-0548">Nucleotidyltransferase</keyword>
<sequence length="485" mass="55052">MKEEFLEQMIDRNVVKHQIESYNRFVEERIQAILNEVGSIEPELPDGEDLVIKIVDVDIERPKINEADGSVRKITPREARMRDLTYSSEIKVQMTPIFEGVKQESEEVTIGEIPVMIGSDLCWTSEWDDEEKRRNGEDPEDTGGYFIINGSEKTIVSMEEMADNKPIYQEDDGEQTCRINSENSGYVQRHQLVRDKDIVEISFANVKNTPAIALIRALGYETDKEIVEAIGEEYSSDVYLNLYEVDASNQEEAYEYVGRQAGITSDVQERVDKILDEYLLPHLGQEPDSREDKAELLASMIRNVIALGKGDITEDDMDHYANKRLNLAGELLEMQFRSVFLGKWGLVARMKYNFQKSAKRGRLPSLQSTVVSDTLNKQIMGAMATGNWVGGRTGVCQSLERNNRIKTLAHLRNIVSPLSADRQHFEARDLHPTHWGRICPIKTPEGMNIGLRTHLAMSANVSTGMSKMEKNSLEMKLEETGIEVE</sequence>
<evidence type="ECO:0000313" key="11">
    <source>
        <dbReference type="EMBL" id="QGA80773.1"/>
    </source>
</evidence>
<dbReference type="Proteomes" id="UP000377803">
    <property type="component" value="Chromosome"/>
</dbReference>
<dbReference type="RefSeq" id="WP_153550513.1">
    <property type="nucleotide sequence ID" value="NZ_CP040089.1"/>
</dbReference>
<name>A0A5Q0UGJ8_9ARCH</name>
<evidence type="ECO:0000256" key="5">
    <source>
        <dbReference type="ARBA" id="ARBA00023163"/>
    </source>
</evidence>
<dbReference type="InterPro" id="IPR007645">
    <property type="entry name" value="RNA_pol_Rpb2_3"/>
</dbReference>
<dbReference type="OrthoDB" id="371768at2157"/>
<feature type="domain" description="RNA polymerase beta subunit protrusion" evidence="9">
    <location>
        <begin position="14"/>
        <end position="374"/>
    </location>
</feature>
<evidence type="ECO:0000256" key="2">
    <source>
        <dbReference type="ARBA" id="ARBA00022478"/>
    </source>
</evidence>
<evidence type="ECO:0000313" key="12">
    <source>
        <dbReference type="Proteomes" id="UP000377803"/>
    </source>
</evidence>
<dbReference type="GO" id="GO:0003677">
    <property type="term" value="F:DNA binding"/>
    <property type="evidence" value="ECO:0007669"/>
    <property type="project" value="InterPro"/>
</dbReference>
<evidence type="ECO:0000259" key="10">
    <source>
        <dbReference type="Pfam" id="PF04565"/>
    </source>
</evidence>
<evidence type="ECO:0000256" key="7">
    <source>
        <dbReference type="SAM" id="MobiDB-lite"/>
    </source>
</evidence>
<evidence type="ECO:0000256" key="1">
    <source>
        <dbReference type="ARBA" id="ARBA00012418"/>
    </source>
</evidence>
<evidence type="ECO:0000256" key="4">
    <source>
        <dbReference type="ARBA" id="ARBA00022695"/>
    </source>
</evidence>
<proteinExistence type="inferred from homology"/>
<gene>
    <name evidence="11" type="primary">rpoB2</name>
    <name evidence="11" type="ORF">LC1Nh_0890</name>
</gene>
<keyword evidence="12" id="KW-1185">Reference proteome</keyword>
<dbReference type="Pfam" id="PF04565">
    <property type="entry name" value="RNA_pol_Rpb2_3"/>
    <property type="match status" value="1"/>
</dbReference>